<proteinExistence type="predicted"/>
<reference evidence="3" key="1">
    <citation type="journal article" date="2019" name="Genes (Basel)">
        <title>Halobacterium salinarum virus ChaoS9, a Novel Halovirus Related to PhiH1 and PhiCh1.</title>
        <authorList>
            <person name="Dyall-Smith M."/>
            <person name="Palm P."/>
            <person name="Wanner G."/>
            <person name="Witte A."/>
            <person name="Oesterhelt D."/>
            <person name="Pfeiffer F."/>
        </authorList>
    </citation>
    <scope>NUCLEOTIDE SEQUENCE [LARGE SCALE GENOMIC DNA]</scope>
</reference>
<protein>
    <submittedName>
        <fullName evidence="2">Uncharacterized protein</fullName>
    </submittedName>
</protein>
<feature type="region of interest" description="Disordered" evidence="1">
    <location>
        <begin position="101"/>
        <end position="128"/>
    </location>
</feature>
<organism evidence="2 3">
    <name type="scientific">Halobacterium phage ChaoS9</name>
    <dbReference type="NCBI Taxonomy" id="2847105"/>
    <lineage>
        <taxon>Viruses</taxon>
        <taxon>Duplodnaviria</taxon>
        <taxon>Heunggongvirae</taxon>
        <taxon>Uroviricota</taxon>
        <taxon>Caudoviricetes</taxon>
        <taxon>Vertoviridae</taxon>
        <taxon>Chaovirus</taxon>
        <taxon>Chaovirus bigenum</taxon>
        <taxon>Chaovirus ChaoS9</taxon>
    </lineage>
</organism>
<dbReference type="EMBL" id="MK310226">
    <property type="protein sequence ID" value="QBI90017.1"/>
    <property type="molecule type" value="Genomic_DNA"/>
</dbReference>
<gene>
    <name evidence="2" type="ORF">ChaoS9_050</name>
</gene>
<accession>A0A481V6S9</accession>
<feature type="compositionally biased region" description="Basic and acidic residues" evidence="1">
    <location>
        <begin position="7"/>
        <end position="26"/>
    </location>
</feature>
<evidence type="ECO:0000313" key="3">
    <source>
        <dbReference type="Proteomes" id="UP000294095"/>
    </source>
</evidence>
<dbReference type="Proteomes" id="UP000294095">
    <property type="component" value="Segment"/>
</dbReference>
<evidence type="ECO:0000256" key="1">
    <source>
        <dbReference type="SAM" id="MobiDB-lite"/>
    </source>
</evidence>
<sequence>MSELNEDEFRTSVENVKSGRFETDLEDPEIRDHIDAANMKVEEDLAGTGMSDRRLERIERNLARHRIKFLVESERITTSESTGPIDRDFAGAFDGESLKATPYGQTAIDDDETGTLGPEGGDFWSVTL</sequence>
<feature type="region of interest" description="Disordered" evidence="1">
    <location>
        <begin position="1"/>
        <end position="26"/>
    </location>
</feature>
<keyword evidence="3" id="KW-1185">Reference proteome</keyword>
<evidence type="ECO:0000313" key="2">
    <source>
        <dbReference type="EMBL" id="QBI90017.1"/>
    </source>
</evidence>
<name>A0A481V6S9_9CAUD</name>